<sequence>MKTIAKRVAASLCTIIMSFNFASFAYASPATEARTQCNVECELAKTTISQAKDIHDVEVRSKLVTNTKALLKSAHIKTHYQDVKLNWSEPSLLEFDTDNGTFRSITLQIQDSRYSILSNITAVFDSSWNISNYAEQLLSKTDNNKFLMQVYMNGDLVNQQVSDFDFISNEDIQKKLDEYASLPQTQGWGEAATCLIAVLGVDVAVAWIILGTCTTACAAQPIAAPVCAACIGAVAAMGAANVGGVIACFGLL</sequence>
<organism evidence="2 3">
    <name type="scientific">Bifidobacterium longum subsp. infantis</name>
    <dbReference type="NCBI Taxonomy" id="1682"/>
    <lineage>
        <taxon>Bacteria</taxon>
        <taxon>Bacillati</taxon>
        <taxon>Actinomycetota</taxon>
        <taxon>Actinomycetes</taxon>
        <taxon>Bifidobacteriales</taxon>
        <taxon>Bifidobacteriaceae</taxon>
        <taxon>Bifidobacterium</taxon>
    </lineage>
</organism>
<evidence type="ECO:0000256" key="1">
    <source>
        <dbReference type="SAM" id="SignalP"/>
    </source>
</evidence>
<feature type="chain" id="PRO_5020941927" evidence="1">
    <location>
        <begin position="28"/>
        <end position="252"/>
    </location>
</feature>
<dbReference type="Proteomes" id="UP000306697">
    <property type="component" value="Unassembled WGS sequence"/>
</dbReference>
<keyword evidence="1" id="KW-0732">Signal</keyword>
<proteinExistence type="predicted"/>
<dbReference type="AlphaFoldDB" id="A0A4S5BJY3"/>
<reference evidence="2 3" key="1">
    <citation type="submission" date="2019-04" db="EMBL/GenBank/DDBJ databases">
        <title>Genome Announcement To Ensure Probiotic Safety of Bifidobacterium longum subsp infantis UBBI-01.</title>
        <authorList>
            <person name="Sulthana A."/>
            <person name="Lakshmi S.G."/>
            <person name="Madempudi R.S."/>
        </authorList>
    </citation>
    <scope>NUCLEOTIDE SEQUENCE [LARGE SCALE GENOMIC DNA]</scope>
    <source>
        <strain evidence="2 3">UBBI-01</strain>
    </source>
</reference>
<comment type="caution">
    <text evidence="2">The sequence shown here is derived from an EMBL/GenBank/DDBJ whole genome shotgun (WGS) entry which is preliminary data.</text>
</comment>
<dbReference type="RefSeq" id="WP_136500422.1">
    <property type="nucleotide sequence ID" value="NZ_SSWL01000006.1"/>
</dbReference>
<feature type="signal peptide" evidence="1">
    <location>
        <begin position="1"/>
        <end position="27"/>
    </location>
</feature>
<protein>
    <submittedName>
        <fullName evidence="2">Uncharacterized protein</fullName>
    </submittedName>
</protein>
<accession>A0A4S5BJY3</accession>
<name>A0A4S5BJY3_BIFLI</name>
<gene>
    <name evidence="2" type="ORF">E6L38_04575</name>
</gene>
<dbReference type="EMBL" id="SSWL01000006">
    <property type="protein sequence ID" value="THJ29676.1"/>
    <property type="molecule type" value="Genomic_DNA"/>
</dbReference>
<evidence type="ECO:0000313" key="2">
    <source>
        <dbReference type="EMBL" id="THJ29676.1"/>
    </source>
</evidence>
<evidence type="ECO:0000313" key="3">
    <source>
        <dbReference type="Proteomes" id="UP000306697"/>
    </source>
</evidence>